<accession>A0A4P9XYP2</accession>
<feature type="region of interest" description="Disordered" evidence="1">
    <location>
        <begin position="163"/>
        <end position="235"/>
    </location>
</feature>
<organism evidence="2 3">
    <name type="scientific">Thamnocephalis sphaerospora</name>
    <dbReference type="NCBI Taxonomy" id="78915"/>
    <lineage>
        <taxon>Eukaryota</taxon>
        <taxon>Fungi</taxon>
        <taxon>Fungi incertae sedis</taxon>
        <taxon>Zoopagomycota</taxon>
        <taxon>Zoopagomycotina</taxon>
        <taxon>Zoopagomycetes</taxon>
        <taxon>Zoopagales</taxon>
        <taxon>Sigmoideomycetaceae</taxon>
        <taxon>Thamnocephalis</taxon>
    </lineage>
</organism>
<feature type="compositionally biased region" description="Polar residues" evidence="1">
    <location>
        <begin position="478"/>
        <end position="490"/>
    </location>
</feature>
<proteinExistence type="predicted"/>
<dbReference type="GO" id="GO:0006406">
    <property type="term" value="P:mRNA export from nucleus"/>
    <property type="evidence" value="ECO:0007669"/>
    <property type="project" value="TreeGrafter"/>
</dbReference>
<sequence length="944" mass="103923">MATPDPSVVADNVRKLKEKLLKTGQLITLYQRTDAELKLAEEKLARASTTSDASVKKLKEDLEIARKESLHRQKKWQETAVQARKAGEEAAIQRRKAEDLSMRTENKRLRERLADAESRAVPPGEEISAEILVLQGAVEQRETRCQQLEARIRALTKRAQDAEADAKALRHRQAKKGKNTADASKAPAVPPPEDAEQSDAVRHAVAEAEELRDKLTSTQRVLQAAQRRAQEAERGRTALQNELTALQRSDALASAEQSAAAVRQMAAEEQRRAQNDLDNERRRVQELRQEVAALQRALAATASGAASTPARHSDTESRIRSQASYWRAESEKLAREKRALQDLVTKQYVEIIDVREELQQARASALGIAPATAWTGTSPASSLAMSLSSPQIGYDGLALDRIPADLEPESMDMDFTTRSTHRLDAAVTTRARPSAVLSPEATLGNDQTRPRRTSDVPTSPRKRARTVREPVNAATPYRDSSTSVDATLTTVPPVGSARPARETAERILAHEQDDMDYLTYVFGEMEERPSALRDLLAPLRPTVNERPDAILAALEKYWRGMRTHFFQPVDLDSNPVRRLKPIDQLPVCVMPSVASAREANAILLVWVMHHQWPAANLLNVVLAKFSSKLVLELGDEQHLSYACRVVRFLGVLLRNSGDIQRARVLGYDLLHEQVMGDNLMPLLENLAKAWPDIFQGKDNRMLPLLQSIVAGLETYTLELPKFAAMKPNIFMRMWKSFETLCGWPAHDDAPFLDKVCGALHSEQQALPETENERQYEIKMALELASFYLPSEDDVDANDEETTAETNQAAVDTSAVDAEECNQASATDAEEREKATTAPAPTAGSALADGSAETGTESEAENEAEGDNDADENPMTDQDVGDTGNDKEDDKEEDALSEPVVPASSSTAPASTSKQAPVSKVKAAVVAEGSDDRRRSLRSRGGKPA</sequence>
<dbReference type="Proteomes" id="UP000271241">
    <property type="component" value="Unassembled WGS sequence"/>
</dbReference>
<dbReference type="PANTHER" id="PTHR18898">
    <property type="entry name" value="NUCLEOPROTEIN TPR-RELATED"/>
    <property type="match status" value="1"/>
</dbReference>
<dbReference type="EMBL" id="KZ992436">
    <property type="protein sequence ID" value="RKP10821.1"/>
    <property type="molecule type" value="Genomic_DNA"/>
</dbReference>
<name>A0A4P9XYP2_9FUNG</name>
<feature type="compositionally biased region" description="Low complexity" evidence="1">
    <location>
        <begin position="300"/>
        <end position="310"/>
    </location>
</feature>
<evidence type="ECO:0000313" key="2">
    <source>
        <dbReference type="EMBL" id="RKP10821.1"/>
    </source>
</evidence>
<evidence type="ECO:0000313" key="3">
    <source>
        <dbReference type="Proteomes" id="UP000271241"/>
    </source>
</evidence>
<feature type="region of interest" description="Disordered" evidence="1">
    <location>
        <begin position="300"/>
        <end position="322"/>
    </location>
</feature>
<feature type="compositionally biased region" description="Basic residues" evidence="1">
    <location>
        <begin position="934"/>
        <end position="944"/>
    </location>
</feature>
<evidence type="ECO:0000256" key="1">
    <source>
        <dbReference type="SAM" id="MobiDB-lite"/>
    </source>
</evidence>
<feature type="compositionally biased region" description="Low complexity" evidence="1">
    <location>
        <begin position="898"/>
        <end position="926"/>
    </location>
</feature>
<protein>
    <submittedName>
        <fullName evidence="2">Uncharacterized protein</fullName>
    </submittedName>
</protein>
<feature type="region of interest" description="Disordered" evidence="1">
    <location>
        <begin position="427"/>
        <end position="500"/>
    </location>
</feature>
<feature type="compositionally biased region" description="Acidic residues" evidence="1">
    <location>
        <begin position="793"/>
        <end position="802"/>
    </location>
</feature>
<feature type="compositionally biased region" description="Acidic residues" evidence="1">
    <location>
        <begin position="886"/>
        <end position="895"/>
    </location>
</feature>
<gene>
    <name evidence="2" type="ORF">THASP1DRAFT_27417</name>
</gene>
<dbReference type="STRING" id="78915.A0A4P9XYP2"/>
<dbReference type="AlphaFoldDB" id="A0A4P9XYP2"/>
<feature type="compositionally biased region" description="Basic and acidic residues" evidence="1">
    <location>
        <begin position="199"/>
        <end position="215"/>
    </location>
</feature>
<dbReference type="GO" id="GO:0005643">
    <property type="term" value="C:nuclear pore"/>
    <property type="evidence" value="ECO:0007669"/>
    <property type="project" value="TreeGrafter"/>
</dbReference>
<feature type="compositionally biased region" description="Basic residues" evidence="1">
    <location>
        <begin position="169"/>
        <end position="178"/>
    </location>
</feature>
<reference evidence="3" key="1">
    <citation type="journal article" date="2018" name="Nat. Microbiol.">
        <title>Leveraging single-cell genomics to expand the fungal tree of life.</title>
        <authorList>
            <person name="Ahrendt S.R."/>
            <person name="Quandt C.A."/>
            <person name="Ciobanu D."/>
            <person name="Clum A."/>
            <person name="Salamov A."/>
            <person name="Andreopoulos B."/>
            <person name="Cheng J.F."/>
            <person name="Woyke T."/>
            <person name="Pelin A."/>
            <person name="Henrissat B."/>
            <person name="Reynolds N.K."/>
            <person name="Benny G.L."/>
            <person name="Smith M.E."/>
            <person name="James T.Y."/>
            <person name="Grigoriev I.V."/>
        </authorList>
    </citation>
    <scope>NUCLEOTIDE SEQUENCE [LARGE SCALE GENOMIC DNA]</scope>
    <source>
        <strain evidence="3">RSA 1356</strain>
    </source>
</reference>
<keyword evidence="3" id="KW-1185">Reference proteome</keyword>
<feature type="compositionally biased region" description="Low complexity" evidence="1">
    <location>
        <begin position="835"/>
        <end position="854"/>
    </location>
</feature>
<dbReference type="OrthoDB" id="2238957at2759"/>
<dbReference type="PANTHER" id="PTHR18898:SF2">
    <property type="entry name" value="NUCLEOPROTEIN TPR"/>
    <property type="match status" value="1"/>
</dbReference>
<feature type="compositionally biased region" description="Acidic residues" evidence="1">
    <location>
        <begin position="855"/>
        <end position="873"/>
    </location>
</feature>
<feature type="region of interest" description="Disordered" evidence="1">
    <location>
        <begin position="793"/>
        <end position="944"/>
    </location>
</feature>
<dbReference type="GO" id="GO:0017056">
    <property type="term" value="F:structural constituent of nuclear pore"/>
    <property type="evidence" value="ECO:0007669"/>
    <property type="project" value="TreeGrafter"/>
</dbReference>